<dbReference type="EMBL" id="BJYL01000029">
    <property type="protein sequence ID" value="GEN83915.1"/>
    <property type="molecule type" value="Genomic_DNA"/>
</dbReference>
<dbReference type="PANTHER" id="PTHR42702:SF1">
    <property type="entry name" value="REGULATORY PROTEIN FOR BETA-LACTAMASE"/>
    <property type="match status" value="1"/>
</dbReference>
<dbReference type="GO" id="GO:0016787">
    <property type="term" value="F:hydrolase activity"/>
    <property type="evidence" value="ECO:0007669"/>
    <property type="project" value="UniProtKB-KW"/>
</dbReference>
<reference evidence="2 3" key="1">
    <citation type="submission" date="2019-07" db="EMBL/GenBank/DDBJ databases">
        <title>Whole genome shotgun sequence of Sporosarcina luteola NBRC 105378.</title>
        <authorList>
            <person name="Hosoyama A."/>
            <person name="Uohara A."/>
            <person name="Ohji S."/>
            <person name="Ichikawa N."/>
        </authorList>
    </citation>
    <scope>NUCLEOTIDE SEQUENCE [LARGE SCALE GENOMIC DNA]</scope>
    <source>
        <strain evidence="2 3">NBRC 105378</strain>
    </source>
</reference>
<dbReference type="SUPFAM" id="SSF101386">
    <property type="entry name" value="all-alpha NTP pyrophosphatases"/>
    <property type="match status" value="1"/>
</dbReference>
<organism evidence="2 3">
    <name type="scientific">Sporosarcina luteola</name>
    <dbReference type="NCBI Taxonomy" id="582850"/>
    <lineage>
        <taxon>Bacteria</taxon>
        <taxon>Bacillati</taxon>
        <taxon>Bacillota</taxon>
        <taxon>Bacilli</taxon>
        <taxon>Bacillales</taxon>
        <taxon>Caryophanaceae</taxon>
        <taxon>Sporosarcina</taxon>
    </lineage>
</organism>
<dbReference type="Proteomes" id="UP000321901">
    <property type="component" value="Unassembled WGS sequence"/>
</dbReference>
<protein>
    <submittedName>
        <fullName evidence="2">Nucleotide pyrophosphohydrolase</fullName>
    </submittedName>
</protein>
<dbReference type="OrthoDB" id="2061841at2"/>
<evidence type="ECO:0000259" key="1">
    <source>
        <dbReference type="Pfam" id="PF03819"/>
    </source>
</evidence>
<evidence type="ECO:0000313" key="3">
    <source>
        <dbReference type="Proteomes" id="UP000321901"/>
    </source>
</evidence>
<dbReference type="Gene3D" id="1.10.287.1080">
    <property type="entry name" value="MazG-like"/>
    <property type="match status" value="1"/>
</dbReference>
<accession>A0A511Z900</accession>
<proteinExistence type="predicted"/>
<feature type="domain" description="NTP pyrophosphohydrolase MazG-like" evidence="1">
    <location>
        <begin position="24"/>
        <end position="82"/>
    </location>
</feature>
<keyword evidence="3" id="KW-1185">Reference proteome</keyword>
<gene>
    <name evidence="2" type="ORF">SLU01_22270</name>
</gene>
<dbReference type="PANTHER" id="PTHR42702">
    <property type="entry name" value="NUCLEOTIDE PYROPHOSPHOHYDROLASE"/>
    <property type="match status" value="1"/>
</dbReference>
<evidence type="ECO:0000313" key="2">
    <source>
        <dbReference type="EMBL" id="GEN83915.1"/>
    </source>
</evidence>
<sequence length="112" mass="12702">MEKLTFQALQNYLAQKYKEGRTSSGLFMKLVEEIGEVAEVLNQQEGRKSITSDASLEKELVDVIHYAVAIASINQIDLTKAIIDKDKQAAIKYNQSPNLEEFLVTQNELKRQ</sequence>
<dbReference type="InterPro" id="IPR004518">
    <property type="entry name" value="MazG-like_dom"/>
</dbReference>
<dbReference type="AlphaFoldDB" id="A0A511Z900"/>
<dbReference type="RefSeq" id="WP_147058290.1">
    <property type="nucleotide sequence ID" value="NZ_BJYL01000029.1"/>
</dbReference>
<name>A0A511Z900_9BACL</name>
<comment type="caution">
    <text evidence="2">The sequence shown here is derived from an EMBL/GenBank/DDBJ whole genome shotgun (WGS) entry which is preliminary data.</text>
</comment>
<keyword evidence="2" id="KW-0378">Hydrolase</keyword>
<dbReference type="Pfam" id="PF03819">
    <property type="entry name" value="MazG"/>
    <property type="match status" value="1"/>
</dbReference>